<accession>A0A448Z126</accession>
<dbReference type="Proteomes" id="UP000291116">
    <property type="component" value="Unassembled WGS sequence"/>
</dbReference>
<evidence type="ECO:0000259" key="1">
    <source>
        <dbReference type="Pfam" id="PF12697"/>
    </source>
</evidence>
<gene>
    <name evidence="2" type="ORF">PSNMU_V1.4_AUG-EV-PASAV3_0024040</name>
</gene>
<dbReference type="InterPro" id="IPR029058">
    <property type="entry name" value="AB_hydrolase_fold"/>
</dbReference>
<dbReference type="OrthoDB" id="45130at2759"/>
<dbReference type="AlphaFoldDB" id="A0A448Z126"/>
<evidence type="ECO:0000313" key="2">
    <source>
        <dbReference type="EMBL" id="VEU35659.1"/>
    </source>
</evidence>
<proteinExistence type="predicted"/>
<dbReference type="EMBL" id="CAACVS010000065">
    <property type="protein sequence ID" value="VEU35659.1"/>
    <property type="molecule type" value="Genomic_DNA"/>
</dbReference>
<feature type="domain" description="AB hydrolase-1" evidence="1">
    <location>
        <begin position="71"/>
        <end position="377"/>
    </location>
</feature>
<dbReference type="Gene3D" id="3.40.50.1820">
    <property type="entry name" value="alpha/beta hydrolase"/>
    <property type="match status" value="1"/>
</dbReference>
<dbReference type="InterPro" id="IPR000073">
    <property type="entry name" value="AB_hydrolase_1"/>
</dbReference>
<name>A0A448Z126_9STRA</name>
<evidence type="ECO:0000313" key="3">
    <source>
        <dbReference type="Proteomes" id="UP000291116"/>
    </source>
</evidence>
<protein>
    <recommendedName>
        <fullName evidence="1">AB hydrolase-1 domain-containing protein</fullName>
    </recommendedName>
</protein>
<keyword evidence="3" id="KW-1185">Reference proteome</keyword>
<organism evidence="2 3">
    <name type="scientific">Pseudo-nitzschia multistriata</name>
    <dbReference type="NCBI Taxonomy" id="183589"/>
    <lineage>
        <taxon>Eukaryota</taxon>
        <taxon>Sar</taxon>
        <taxon>Stramenopiles</taxon>
        <taxon>Ochrophyta</taxon>
        <taxon>Bacillariophyta</taxon>
        <taxon>Bacillariophyceae</taxon>
        <taxon>Bacillariophycidae</taxon>
        <taxon>Bacillariales</taxon>
        <taxon>Bacillariaceae</taxon>
        <taxon>Pseudo-nitzschia</taxon>
    </lineage>
</organism>
<reference evidence="2 3" key="1">
    <citation type="submission" date="2019-01" db="EMBL/GenBank/DDBJ databases">
        <authorList>
            <person name="Ferrante I. M."/>
        </authorList>
    </citation>
    <scope>NUCLEOTIDE SEQUENCE [LARGE SCALE GENOMIC DNA]</scope>
    <source>
        <strain evidence="2 3">B856</strain>
    </source>
</reference>
<sequence length="401" mass="45088">MKRNSRSRRWFEATVGSHLLKKAMELGQKHGKLVGPKSVFLPKCGIRMRYYEREAQPIADDQHQPQHLPTLLFCHGISEEARGFGMLISAMKIPPHIRILCPEQIGHGEDLKAALDGNPSNQFYYKEAGRETANTMLESTSEFLDVVQAGPNCNAFGISLGGALVYSLRYKRPEIIKKTVLVCPAIGFCLDDAFVDSIVKGTNNFVDFQSRDDVKFLFRDLLSTGPYEDTDATNPAAPAPAATTATKQRRKKYPIPPFFMEAIYRQSQKTTPEGHYRKMMLALLETTGRVNNCNDEDFFGDGNECNKRDDDNARIFRATSDVDPKSPRLLLWPENDQISNCAKGMLYFEHSIVPSSSSGADTGTIFETIPDCGHCFTGDGRMIYDVIRPRVKEYLLDFHTH</sequence>
<dbReference type="Pfam" id="PF12697">
    <property type="entry name" value="Abhydrolase_6"/>
    <property type="match status" value="1"/>
</dbReference>
<dbReference type="SUPFAM" id="SSF53474">
    <property type="entry name" value="alpha/beta-Hydrolases"/>
    <property type="match status" value="1"/>
</dbReference>